<evidence type="ECO:0000256" key="3">
    <source>
        <dbReference type="ARBA" id="ARBA00022722"/>
    </source>
</evidence>
<dbReference type="InterPro" id="IPR010347">
    <property type="entry name" value="Tdp1"/>
</dbReference>
<keyword evidence="3" id="KW-0540">Nuclease</keyword>
<evidence type="ECO:0000256" key="9">
    <source>
        <dbReference type="PIRSR" id="PIRSR610347-1"/>
    </source>
</evidence>
<evidence type="ECO:0000313" key="13">
    <source>
        <dbReference type="EMBL" id="KAK2567621.1"/>
    </source>
</evidence>
<keyword evidence="14" id="KW-1185">Reference proteome</keyword>
<dbReference type="AlphaFoldDB" id="A0AAD9QV21"/>
<feature type="region of interest" description="Disordered" evidence="11">
    <location>
        <begin position="31"/>
        <end position="56"/>
    </location>
</feature>
<keyword evidence="6" id="KW-0269">Exonuclease</keyword>
<keyword evidence="7" id="KW-0234">DNA repair</keyword>
<dbReference type="GO" id="GO:0017005">
    <property type="term" value="F:3'-tyrosyl-DNA phosphodiesterase activity"/>
    <property type="evidence" value="ECO:0007669"/>
    <property type="project" value="TreeGrafter"/>
</dbReference>
<comment type="subcellular location">
    <subcellularLocation>
        <location evidence="1">Nucleus</location>
    </subcellularLocation>
</comment>
<feature type="domain" description="PBZ-type" evidence="12">
    <location>
        <begin position="14"/>
        <end position="38"/>
    </location>
</feature>
<evidence type="ECO:0000256" key="2">
    <source>
        <dbReference type="ARBA" id="ARBA00010205"/>
    </source>
</evidence>
<evidence type="ECO:0000256" key="8">
    <source>
        <dbReference type="ARBA" id="ARBA00023242"/>
    </source>
</evidence>
<reference evidence="13" key="2">
    <citation type="journal article" date="2023" name="Science">
        <title>Genomic signatures of disease resistance in endangered staghorn corals.</title>
        <authorList>
            <person name="Vollmer S.V."/>
            <person name="Selwyn J.D."/>
            <person name="Despard B.A."/>
            <person name="Roesel C.L."/>
        </authorList>
    </citation>
    <scope>NUCLEOTIDE SEQUENCE</scope>
    <source>
        <strain evidence="13">K2</strain>
    </source>
</reference>
<evidence type="ECO:0000256" key="7">
    <source>
        <dbReference type="ARBA" id="ARBA00023204"/>
    </source>
</evidence>
<comment type="caution">
    <text evidence="13">The sequence shown here is derived from an EMBL/GenBank/DDBJ whole genome shotgun (WGS) entry which is preliminary data.</text>
</comment>
<evidence type="ECO:0000256" key="11">
    <source>
        <dbReference type="SAM" id="MobiDB-lite"/>
    </source>
</evidence>
<dbReference type="Pfam" id="PF06087">
    <property type="entry name" value="Tyr-DNA_phospho"/>
    <property type="match status" value="1"/>
</dbReference>
<evidence type="ECO:0000256" key="10">
    <source>
        <dbReference type="PIRSR" id="PIRSR610347-2"/>
    </source>
</evidence>
<organism evidence="13 14">
    <name type="scientific">Acropora cervicornis</name>
    <name type="common">Staghorn coral</name>
    <dbReference type="NCBI Taxonomy" id="6130"/>
    <lineage>
        <taxon>Eukaryota</taxon>
        <taxon>Metazoa</taxon>
        <taxon>Cnidaria</taxon>
        <taxon>Anthozoa</taxon>
        <taxon>Hexacorallia</taxon>
        <taxon>Scleractinia</taxon>
        <taxon>Astrocoeniina</taxon>
        <taxon>Acroporidae</taxon>
        <taxon>Acropora</taxon>
    </lineage>
</organism>
<keyword evidence="4" id="KW-0227">DNA damage</keyword>
<feature type="binding site" evidence="10">
    <location>
        <position position="174"/>
    </location>
    <ligand>
        <name>substrate</name>
    </ligand>
</feature>
<dbReference type="SUPFAM" id="SSF56024">
    <property type="entry name" value="Phospholipase D/nuclease"/>
    <property type="match status" value="2"/>
</dbReference>
<dbReference type="GO" id="GO:0003690">
    <property type="term" value="F:double-stranded DNA binding"/>
    <property type="evidence" value="ECO:0007669"/>
    <property type="project" value="TreeGrafter"/>
</dbReference>
<dbReference type="Proteomes" id="UP001249851">
    <property type="component" value="Unassembled WGS sequence"/>
</dbReference>
<comment type="similarity">
    <text evidence="2">Belongs to the tyrosyl-DNA phosphodiesterase family.</text>
</comment>
<evidence type="ECO:0000256" key="4">
    <source>
        <dbReference type="ARBA" id="ARBA00022763"/>
    </source>
</evidence>
<dbReference type="Gene3D" id="3.30.870.10">
    <property type="entry name" value="Endonuclease Chain A"/>
    <property type="match status" value="1"/>
</dbReference>
<dbReference type="GO" id="GO:0006281">
    <property type="term" value="P:DNA repair"/>
    <property type="evidence" value="ECO:0007669"/>
    <property type="project" value="UniProtKB-KW"/>
</dbReference>
<sequence length="327" mass="36587">MSGETRNEGSEDARQMCKYGTKCYRKNPAHFEEYRHPGNDSDTDDEKGNHSPPAKRQKLECIAMTSGSPSLSNKGCNQDEKCLPFLLTSVRGIGPEFNARNTAIGIKGMCPFNYMFDIPWLIEQYPKNKRSKPLLIIHGNQREAKAELEKEAKPYSHITLLGARLEAFGTHHSKMMFLLYKEGLRIVITTANLIARDWDQKTQGVWMSPIFPKLCESSPASSLLTNFKEDLLEYLAAYGGNLLDGWKNCIRDHDTSSAGVRLIASVLHQHGPSPEDLNPKWPVIGQFSSIGSLGNDKDRWLCSEWLQSLSTCAGSMSAKPPLHLVCK</sequence>
<dbReference type="GO" id="GO:0004527">
    <property type="term" value="F:exonuclease activity"/>
    <property type="evidence" value="ECO:0007669"/>
    <property type="project" value="UniProtKB-KW"/>
</dbReference>
<dbReference type="EMBL" id="JARQWQ010000014">
    <property type="protein sequence ID" value="KAK2567621.1"/>
    <property type="molecule type" value="Genomic_DNA"/>
</dbReference>
<dbReference type="GO" id="GO:0005634">
    <property type="term" value="C:nucleus"/>
    <property type="evidence" value="ECO:0007669"/>
    <property type="project" value="UniProtKB-SubCell"/>
</dbReference>
<name>A0AAD9QV21_ACRCE</name>
<evidence type="ECO:0000259" key="12">
    <source>
        <dbReference type="Pfam" id="PF10283"/>
    </source>
</evidence>
<dbReference type="PANTHER" id="PTHR12415:SF0">
    <property type="entry name" value="TYROSYL-DNA PHOSPHODIESTERASE 1"/>
    <property type="match status" value="1"/>
</dbReference>
<dbReference type="GO" id="GO:0003697">
    <property type="term" value="F:single-stranded DNA binding"/>
    <property type="evidence" value="ECO:0007669"/>
    <property type="project" value="TreeGrafter"/>
</dbReference>
<gene>
    <name evidence="13" type="ORF">P5673_008471</name>
</gene>
<keyword evidence="8" id="KW-0539">Nucleus</keyword>
<reference evidence="13" key="1">
    <citation type="journal article" date="2023" name="G3 (Bethesda)">
        <title>Whole genome assembly and annotation of the endangered Caribbean coral Acropora cervicornis.</title>
        <authorList>
            <person name="Selwyn J.D."/>
            <person name="Vollmer S.V."/>
        </authorList>
    </citation>
    <scope>NUCLEOTIDE SEQUENCE</scope>
    <source>
        <strain evidence="13">K2</strain>
    </source>
</reference>
<accession>A0AAD9QV21</accession>
<dbReference type="PANTHER" id="PTHR12415">
    <property type="entry name" value="TYROSYL-DNA PHOSPHODIESTERASE 1"/>
    <property type="match status" value="1"/>
</dbReference>
<evidence type="ECO:0000256" key="1">
    <source>
        <dbReference type="ARBA" id="ARBA00004123"/>
    </source>
</evidence>
<keyword evidence="5" id="KW-0378">Hydrolase</keyword>
<evidence type="ECO:0000313" key="14">
    <source>
        <dbReference type="Proteomes" id="UP001249851"/>
    </source>
</evidence>
<dbReference type="Pfam" id="PF10283">
    <property type="entry name" value="zf-CCHH"/>
    <property type="match status" value="1"/>
</dbReference>
<evidence type="ECO:0000256" key="5">
    <source>
        <dbReference type="ARBA" id="ARBA00022801"/>
    </source>
</evidence>
<feature type="active site" description="Nucleophile" evidence="9">
    <location>
        <position position="172"/>
    </location>
</feature>
<protein>
    <submittedName>
        <fullName evidence="13">Tyrosyl-DNA phosphodiesterase 1</fullName>
    </submittedName>
</protein>
<dbReference type="InterPro" id="IPR019406">
    <property type="entry name" value="APLF_PBZ"/>
</dbReference>
<evidence type="ECO:0000256" key="6">
    <source>
        <dbReference type="ARBA" id="ARBA00022839"/>
    </source>
</evidence>
<proteinExistence type="inferred from homology"/>